<evidence type="ECO:0000256" key="6">
    <source>
        <dbReference type="ARBA" id="ARBA00022679"/>
    </source>
</evidence>
<evidence type="ECO:0000256" key="4">
    <source>
        <dbReference type="ARBA" id="ARBA00015841"/>
    </source>
</evidence>
<comment type="function">
    <text evidence="11">Participates in the formation of the lipid-linked precursor oligosaccharide for N-glycosylation. Involved in assembling the dolichol-pyrophosphate-GlcNAc(2)-Man(5) intermediate on the cytoplasmic surface of the ER.</text>
</comment>
<evidence type="ECO:0000256" key="10">
    <source>
        <dbReference type="ARBA" id="ARBA00023136"/>
    </source>
</evidence>
<dbReference type="PANTHER" id="PTHR13036:SF0">
    <property type="entry name" value="CHITOBIOSYLDIPHOSPHODOLICHOL BETA-MANNOSYLTRANSFERASE"/>
    <property type="match status" value="1"/>
</dbReference>
<name>A0A086J2S9_NEMA1</name>
<evidence type="ECO:0000256" key="9">
    <source>
        <dbReference type="ARBA" id="ARBA00022989"/>
    </source>
</evidence>
<keyword evidence="10 12" id="KW-0472">Membrane</keyword>
<dbReference type="GO" id="GO:0005789">
    <property type="term" value="C:endoplasmic reticulum membrane"/>
    <property type="evidence" value="ECO:0007669"/>
    <property type="project" value="UniProtKB-SubCell"/>
</dbReference>
<gene>
    <name evidence="13" type="ORF">NESG_00593</name>
</gene>
<organism evidence="13 14">
    <name type="scientific">Nematocida ausubeli (strain ATCC PRA-371 / ERTm2)</name>
    <name type="common">Nematode killer fungus</name>
    <dbReference type="NCBI Taxonomy" id="1913371"/>
    <lineage>
        <taxon>Eukaryota</taxon>
        <taxon>Fungi</taxon>
        <taxon>Fungi incertae sedis</taxon>
        <taxon>Microsporidia</taxon>
        <taxon>Nematocida</taxon>
    </lineage>
</organism>
<keyword evidence="6" id="KW-0808">Transferase</keyword>
<evidence type="ECO:0000256" key="1">
    <source>
        <dbReference type="ARBA" id="ARBA00004389"/>
    </source>
</evidence>
<dbReference type="EMBL" id="AKIJ01000002">
    <property type="protein sequence ID" value="KFG26447.1"/>
    <property type="molecule type" value="Genomic_DNA"/>
</dbReference>
<dbReference type="RefSeq" id="XP_052905002.1">
    <property type="nucleotide sequence ID" value="XM_053048242.1"/>
</dbReference>
<reference evidence="13 14" key="1">
    <citation type="journal article" date="2014" name="Genome Announc.">
        <title>Genome Sequence of the Microsporidian Species Nematocida sp1 Strain ERTm6 (ATCC PRA-372).</title>
        <authorList>
            <person name="Bakowski M.A."/>
            <person name="Priest M."/>
            <person name="Young S."/>
            <person name="Cuomo C.A."/>
            <person name="Troemel E.R."/>
        </authorList>
    </citation>
    <scope>NUCLEOTIDE SEQUENCE [LARGE SCALE GENOMIC DNA]</scope>
    <source>
        <strain evidence="13 14">ERTm6</strain>
    </source>
</reference>
<dbReference type="GeneID" id="77675566"/>
<evidence type="ECO:0000256" key="8">
    <source>
        <dbReference type="ARBA" id="ARBA00022824"/>
    </source>
</evidence>
<comment type="caution">
    <text evidence="13">The sequence shown here is derived from an EMBL/GenBank/DDBJ whole genome shotgun (WGS) entry which is preliminary data.</text>
</comment>
<proteinExistence type="predicted"/>
<dbReference type="HOGENOM" id="CLU_727784_0_0_1"/>
<comment type="subcellular location">
    <subcellularLocation>
        <location evidence="1">Endoplasmic reticulum membrane</location>
        <topology evidence="1">Single-pass membrane protein</topology>
    </subcellularLocation>
</comment>
<feature type="transmembrane region" description="Helical" evidence="12">
    <location>
        <begin position="63"/>
        <end position="86"/>
    </location>
</feature>
<dbReference type="Proteomes" id="UP000054524">
    <property type="component" value="Unassembled WGS sequence"/>
</dbReference>
<protein>
    <recommendedName>
        <fullName evidence="4">Chitobiosyldiphosphodolichol beta-mannosyltransferase</fullName>
        <ecNumber evidence="3">2.4.1.142</ecNumber>
    </recommendedName>
</protein>
<dbReference type="InterPro" id="IPR026051">
    <property type="entry name" value="ALG1-like"/>
</dbReference>
<evidence type="ECO:0000256" key="5">
    <source>
        <dbReference type="ARBA" id="ARBA00022676"/>
    </source>
</evidence>
<comment type="pathway">
    <text evidence="2">Protein modification; protein glycosylation.</text>
</comment>
<keyword evidence="5" id="KW-0328">Glycosyltransferase</keyword>
<keyword evidence="14" id="KW-1185">Reference proteome</keyword>
<keyword evidence="7 12" id="KW-0812">Transmembrane</keyword>
<evidence type="ECO:0000256" key="12">
    <source>
        <dbReference type="SAM" id="Phobius"/>
    </source>
</evidence>
<dbReference type="PANTHER" id="PTHR13036">
    <property type="entry name" value="BETA1,4 MANNOSYLTRANSFERASE"/>
    <property type="match status" value="1"/>
</dbReference>
<keyword evidence="8" id="KW-0256">Endoplasmic reticulum</keyword>
<dbReference type="GO" id="GO:0004578">
    <property type="term" value="F:chitobiosyldiphosphodolichol beta-mannosyltransferase activity"/>
    <property type="evidence" value="ECO:0007669"/>
    <property type="project" value="UniProtKB-EC"/>
</dbReference>
<keyword evidence="9 12" id="KW-1133">Transmembrane helix</keyword>
<accession>A0A086J2S9</accession>
<evidence type="ECO:0000313" key="14">
    <source>
        <dbReference type="Proteomes" id="UP000054524"/>
    </source>
</evidence>
<evidence type="ECO:0000256" key="3">
    <source>
        <dbReference type="ARBA" id="ARBA00012611"/>
    </source>
</evidence>
<evidence type="ECO:0000256" key="11">
    <source>
        <dbReference type="ARBA" id="ARBA00024899"/>
    </source>
</evidence>
<sequence>MLVINLAPIDQSGRSLAIAQYLKKNSHSVTLVSYKGARDYSGRVEDKLNISYIRNIPTRNKPILVRQILILIKFVYISIMSMVHLYKYRLNLHTHGLKECLTNCKFYNKGGTVIFVVPPTLTVIFPLIFSKILGIRVIIDWHRISVGFMEIFDRQIARCAENITVTYDMQKYFISHRIKKPFLLTDIRLRKALTKKEETKDRKVCKKKFFAYLSEKYTEYKEKLDSIKIGQQIGICSTSCSQEENIEGFLEELNTLNIPQGGVLFITTKEKIECKNKTLQVIQVFLDYNDYLDLLAVADFGISTHVCRLDFPLKIVDYMDSGLKVLAHSSTPSIGNKKDHSRIIRYTNNMNMRRCLARLFSQNKGTMRIETNKIEEESKG</sequence>
<evidence type="ECO:0000256" key="2">
    <source>
        <dbReference type="ARBA" id="ARBA00004922"/>
    </source>
</evidence>
<dbReference type="AlphaFoldDB" id="A0A086J2S9"/>
<feature type="transmembrane region" description="Helical" evidence="12">
    <location>
        <begin position="106"/>
        <end position="129"/>
    </location>
</feature>
<evidence type="ECO:0000313" key="13">
    <source>
        <dbReference type="EMBL" id="KFG26447.1"/>
    </source>
</evidence>
<evidence type="ECO:0000256" key="7">
    <source>
        <dbReference type="ARBA" id="ARBA00022692"/>
    </source>
</evidence>
<dbReference type="EC" id="2.4.1.142" evidence="3"/>